<evidence type="ECO:0000313" key="3">
    <source>
        <dbReference type="Proteomes" id="UP001149090"/>
    </source>
</evidence>
<dbReference type="PRINTS" id="PR00449">
    <property type="entry name" value="RASTRNSFRMNG"/>
</dbReference>
<dbReference type="SMART" id="SM00175">
    <property type="entry name" value="RAB"/>
    <property type="match status" value="1"/>
</dbReference>
<protein>
    <submittedName>
        <fullName evidence="2">Drab5</fullName>
    </submittedName>
</protein>
<gene>
    <name evidence="2" type="ORF">M0811_07853</name>
</gene>
<organism evidence="2 3">
    <name type="scientific">Anaeramoeba ignava</name>
    <name type="common">Anaerobic marine amoeba</name>
    <dbReference type="NCBI Taxonomy" id="1746090"/>
    <lineage>
        <taxon>Eukaryota</taxon>
        <taxon>Metamonada</taxon>
        <taxon>Anaeramoebidae</taxon>
        <taxon>Anaeramoeba</taxon>
    </lineage>
</organism>
<dbReference type="OMA" id="CSKYNMI"/>
<keyword evidence="3" id="KW-1185">Reference proteome</keyword>
<dbReference type="FunFam" id="3.40.50.300:FF:000808">
    <property type="entry name" value="Small GTP-binding protein, putative"/>
    <property type="match status" value="1"/>
</dbReference>
<dbReference type="AlphaFoldDB" id="A0A9Q0LPC1"/>
<sequence>MNPIKTYQFKVVLIGESDVGKTCLVLRLTKGIFQSLHVTTIGSSFYTKTFSFEEDEEVKMEIWDTAGQERYNSLTRMYFRGAVGAICVYDITNKNTFVEAKKRVEDLKNESPDSIVLLIGNKIDLESQREVKDEEAAQYAEENGFLFYETSAVDGAYVEESFKALASLFRHYYNNPNFIQEYTTHIKFNEDEKNQQKKKCC</sequence>
<evidence type="ECO:0000313" key="2">
    <source>
        <dbReference type="EMBL" id="KAJ5074810.1"/>
    </source>
</evidence>
<dbReference type="PROSITE" id="PS51419">
    <property type="entry name" value="RAB"/>
    <property type="match status" value="1"/>
</dbReference>
<dbReference type="InterPro" id="IPR005225">
    <property type="entry name" value="Small_GTP-bd"/>
</dbReference>
<dbReference type="PANTHER" id="PTHR47979">
    <property type="entry name" value="DRAB11-RELATED"/>
    <property type="match status" value="1"/>
</dbReference>
<dbReference type="InterPro" id="IPR001806">
    <property type="entry name" value="Small_GTPase"/>
</dbReference>
<dbReference type="Gene3D" id="3.40.50.300">
    <property type="entry name" value="P-loop containing nucleotide triphosphate hydrolases"/>
    <property type="match status" value="1"/>
</dbReference>
<name>A0A9Q0LPC1_ANAIG</name>
<dbReference type="SMART" id="SM00176">
    <property type="entry name" value="RAN"/>
    <property type="match status" value="1"/>
</dbReference>
<reference evidence="2" key="1">
    <citation type="submission" date="2022-10" db="EMBL/GenBank/DDBJ databases">
        <title>Novel sulphate-reducing endosymbionts in the free-living metamonad Anaeramoeba.</title>
        <authorList>
            <person name="Jerlstrom-Hultqvist J."/>
            <person name="Cepicka I."/>
            <person name="Gallot-Lavallee L."/>
            <person name="Salas-Leiva D."/>
            <person name="Curtis B.A."/>
            <person name="Zahonova K."/>
            <person name="Pipaliya S."/>
            <person name="Dacks J."/>
            <person name="Roger A.J."/>
        </authorList>
    </citation>
    <scope>NUCLEOTIDE SEQUENCE</scope>
    <source>
        <strain evidence="2">BMAN</strain>
    </source>
</reference>
<accession>A0A9Q0LPC1</accession>
<dbReference type="SUPFAM" id="SSF52540">
    <property type="entry name" value="P-loop containing nucleoside triphosphate hydrolases"/>
    <property type="match status" value="1"/>
</dbReference>
<comment type="caution">
    <text evidence="2">The sequence shown here is derived from an EMBL/GenBank/DDBJ whole genome shotgun (WGS) entry which is preliminary data.</text>
</comment>
<dbReference type="GO" id="GO:0005525">
    <property type="term" value="F:GTP binding"/>
    <property type="evidence" value="ECO:0007669"/>
    <property type="project" value="InterPro"/>
</dbReference>
<comment type="similarity">
    <text evidence="1">Belongs to the small GTPase superfamily. Rab family.</text>
</comment>
<dbReference type="InterPro" id="IPR050209">
    <property type="entry name" value="Rab_GTPases_membrane_traffic"/>
</dbReference>
<dbReference type="Proteomes" id="UP001149090">
    <property type="component" value="Unassembled WGS sequence"/>
</dbReference>
<dbReference type="PROSITE" id="PS51421">
    <property type="entry name" value="RAS"/>
    <property type="match status" value="1"/>
</dbReference>
<dbReference type="NCBIfam" id="TIGR00231">
    <property type="entry name" value="small_GTP"/>
    <property type="match status" value="1"/>
</dbReference>
<evidence type="ECO:0000256" key="1">
    <source>
        <dbReference type="ARBA" id="ARBA00006270"/>
    </source>
</evidence>
<dbReference type="EMBL" id="JAPDFW010000068">
    <property type="protein sequence ID" value="KAJ5074810.1"/>
    <property type="molecule type" value="Genomic_DNA"/>
</dbReference>
<dbReference type="InterPro" id="IPR027417">
    <property type="entry name" value="P-loop_NTPase"/>
</dbReference>
<dbReference type="SMART" id="SM00177">
    <property type="entry name" value="ARF"/>
    <property type="match status" value="1"/>
</dbReference>
<dbReference type="Pfam" id="PF00071">
    <property type="entry name" value="Ras"/>
    <property type="match status" value="1"/>
</dbReference>
<dbReference type="SMART" id="SM00174">
    <property type="entry name" value="RHO"/>
    <property type="match status" value="1"/>
</dbReference>
<dbReference type="SMART" id="SM00173">
    <property type="entry name" value="RAS"/>
    <property type="match status" value="1"/>
</dbReference>
<proteinExistence type="inferred from homology"/>
<dbReference type="GO" id="GO:0003924">
    <property type="term" value="F:GTPase activity"/>
    <property type="evidence" value="ECO:0007669"/>
    <property type="project" value="InterPro"/>
</dbReference>